<dbReference type="EMBL" id="CM055741">
    <property type="protein sequence ID" value="KAJ8001783.1"/>
    <property type="molecule type" value="Genomic_DNA"/>
</dbReference>
<protein>
    <submittedName>
        <fullName evidence="1">Uncharacterized protein</fullName>
    </submittedName>
</protein>
<accession>A0ACC2GDH7</accession>
<sequence>MYKMELLLLLLLSERKYVGEQSPLGSVPIDPDQRHLLPEQFLHVVQPSRMAISPKATDQTKLTPEMFRVKQPHGGASECPPPGPDEPGLRLR</sequence>
<name>A0ACC2GDH7_DALPE</name>
<gene>
    <name evidence="1" type="ORF">DPEC_G00173020</name>
</gene>
<comment type="caution">
    <text evidence="1">The sequence shown here is derived from an EMBL/GenBank/DDBJ whole genome shotgun (WGS) entry which is preliminary data.</text>
</comment>
<dbReference type="Proteomes" id="UP001157502">
    <property type="component" value="Chromosome 14"/>
</dbReference>
<evidence type="ECO:0000313" key="2">
    <source>
        <dbReference type="Proteomes" id="UP001157502"/>
    </source>
</evidence>
<keyword evidence="2" id="KW-1185">Reference proteome</keyword>
<organism evidence="1 2">
    <name type="scientific">Dallia pectoralis</name>
    <name type="common">Alaska blackfish</name>
    <dbReference type="NCBI Taxonomy" id="75939"/>
    <lineage>
        <taxon>Eukaryota</taxon>
        <taxon>Metazoa</taxon>
        <taxon>Chordata</taxon>
        <taxon>Craniata</taxon>
        <taxon>Vertebrata</taxon>
        <taxon>Euteleostomi</taxon>
        <taxon>Actinopterygii</taxon>
        <taxon>Neopterygii</taxon>
        <taxon>Teleostei</taxon>
        <taxon>Protacanthopterygii</taxon>
        <taxon>Esociformes</taxon>
        <taxon>Umbridae</taxon>
        <taxon>Dallia</taxon>
    </lineage>
</organism>
<proteinExistence type="predicted"/>
<reference evidence="1" key="1">
    <citation type="submission" date="2021-05" db="EMBL/GenBank/DDBJ databases">
        <authorList>
            <person name="Pan Q."/>
            <person name="Jouanno E."/>
            <person name="Zahm M."/>
            <person name="Klopp C."/>
            <person name="Cabau C."/>
            <person name="Louis A."/>
            <person name="Berthelot C."/>
            <person name="Parey E."/>
            <person name="Roest Crollius H."/>
            <person name="Montfort J."/>
            <person name="Robinson-Rechavi M."/>
            <person name="Bouchez O."/>
            <person name="Lampietro C."/>
            <person name="Lopez Roques C."/>
            <person name="Donnadieu C."/>
            <person name="Postlethwait J."/>
            <person name="Bobe J."/>
            <person name="Dillon D."/>
            <person name="Chandos A."/>
            <person name="von Hippel F."/>
            <person name="Guiguen Y."/>
        </authorList>
    </citation>
    <scope>NUCLEOTIDE SEQUENCE</scope>
    <source>
        <strain evidence="1">YG-Jan2019</strain>
    </source>
</reference>
<evidence type="ECO:0000313" key="1">
    <source>
        <dbReference type="EMBL" id="KAJ8001783.1"/>
    </source>
</evidence>